<dbReference type="PANTHER" id="PTHR23503:SF8">
    <property type="entry name" value="FACILITATED GLUCOSE TRANSPORTER PROTEIN 1"/>
    <property type="match status" value="1"/>
</dbReference>
<protein>
    <submittedName>
        <fullName evidence="8">Glucose transporter type 1</fullName>
    </submittedName>
</protein>
<accession>A0AA35R2T6</accession>
<dbReference type="PANTHER" id="PTHR23503">
    <property type="entry name" value="SOLUTE CARRIER FAMILY 2"/>
    <property type="match status" value="1"/>
</dbReference>
<dbReference type="GO" id="GO:0016020">
    <property type="term" value="C:membrane"/>
    <property type="evidence" value="ECO:0007669"/>
    <property type="project" value="UniProtKB-SubCell"/>
</dbReference>
<dbReference type="AlphaFoldDB" id="A0AA35R2T6"/>
<keyword evidence="8" id="KW-0762">Sugar transport</keyword>
<dbReference type="Proteomes" id="UP001174909">
    <property type="component" value="Unassembled WGS sequence"/>
</dbReference>
<sequence>MRRALFVSIGLHLAQQLSGINGILYYSTSVFRLAGVNDADIATVAIGLVLVIVTFITVFVIELAGRRTLMLYGLGGMAVSFLLLTAMFCLQDGFYHNSSSHYVTAPGVLLVIFSLTTVALFAMGPGSIPWLMVSELFLQEARPIAVGIATIVNWFANFTVGLTFPYILKYLYPYGTSVFVVTCGALWVYLYRYLPETKGLSVEQVTARLRRSVGT</sequence>
<evidence type="ECO:0000259" key="7">
    <source>
        <dbReference type="PROSITE" id="PS50850"/>
    </source>
</evidence>
<dbReference type="InterPro" id="IPR005829">
    <property type="entry name" value="Sugar_transporter_CS"/>
</dbReference>
<comment type="subcellular location">
    <subcellularLocation>
        <location evidence="1">Membrane</location>
        <topology evidence="1">Multi-pass membrane protein</topology>
    </subcellularLocation>
</comment>
<name>A0AA35R2T6_GEOBA</name>
<dbReference type="GO" id="GO:0015149">
    <property type="term" value="F:hexose transmembrane transporter activity"/>
    <property type="evidence" value="ECO:0007669"/>
    <property type="project" value="TreeGrafter"/>
</dbReference>
<dbReference type="PROSITE" id="PS00216">
    <property type="entry name" value="SUGAR_TRANSPORT_1"/>
    <property type="match status" value="1"/>
</dbReference>
<evidence type="ECO:0000256" key="2">
    <source>
        <dbReference type="ARBA" id="ARBA00022448"/>
    </source>
</evidence>
<keyword evidence="5 6" id="KW-0472">Membrane</keyword>
<dbReference type="EMBL" id="CASHTH010000446">
    <property type="protein sequence ID" value="CAI8001659.1"/>
    <property type="molecule type" value="Genomic_DNA"/>
</dbReference>
<dbReference type="PRINTS" id="PR00171">
    <property type="entry name" value="SUGRTRNSPORT"/>
</dbReference>
<feature type="transmembrane region" description="Helical" evidence="6">
    <location>
        <begin position="43"/>
        <end position="62"/>
    </location>
</feature>
<keyword evidence="9" id="KW-1185">Reference proteome</keyword>
<evidence type="ECO:0000313" key="9">
    <source>
        <dbReference type="Proteomes" id="UP001174909"/>
    </source>
</evidence>
<evidence type="ECO:0000256" key="3">
    <source>
        <dbReference type="ARBA" id="ARBA00022692"/>
    </source>
</evidence>
<dbReference type="InterPro" id="IPR020846">
    <property type="entry name" value="MFS_dom"/>
</dbReference>
<dbReference type="InterPro" id="IPR036259">
    <property type="entry name" value="MFS_trans_sf"/>
</dbReference>
<feature type="transmembrane region" description="Helical" evidence="6">
    <location>
        <begin position="174"/>
        <end position="191"/>
    </location>
</feature>
<gene>
    <name evidence="8" type="ORF">GBAR_LOCUS3240</name>
</gene>
<evidence type="ECO:0000256" key="4">
    <source>
        <dbReference type="ARBA" id="ARBA00022989"/>
    </source>
</evidence>
<evidence type="ECO:0000256" key="1">
    <source>
        <dbReference type="ARBA" id="ARBA00004141"/>
    </source>
</evidence>
<feature type="transmembrane region" description="Helical" evidence="6">
    <location>
        <begin position="108"/>
        <end position="132"/>
    </location>
</feature>
<dbReference type="SUPFAM" id="SSF103473">
    <property type="entry name" value="MFS general substrate transporter"/>
    <property type="match status" value="1"/>
</dbReference>
<proteinExistence type="predicted"/>
<dbReference type="InterPro" id="IPR005828">
    <property type="entry name" value="MFS_sugar_transport-like"/>
</dbReference>
<dbReference type="Gene3D" id="1.20.1250.20">
    <property type="entry name" value="MFS general substrate transporter like domains"/>
    <property type="match status" value="1"/>
</dbReference>
<evidence type="ECO:0000256" key="6">
    <source>
        <dbReference type="SAM" id="Phobius"/>
    </source>
</evidence>
<reference evidence="8" key="1">
    <citation type="submission" date="2023-03" db="EMBL/GenBank/DDBJ databases">
        <authorList>
            <person name="Steffen K."/>
            <person name="Cardenas P."/>
        </authorList>
    </citation>
    <scope>NUCLEOTIDE SEQUENCE</scope>
</reference>
<dbReference type="InterPro" id="IPR045263">
    <property type="entry name" value="GLUT"/>
</dbReference>
<organism evidence="8 9">
    <name type="scientific">Geodia barretti</name>
    <name type="common">Barrett's horny sponge</name>
    <dbReference type="NCBI Taxonomy" id="519541"/>
    <lineage>
        <taxon>Eukaryota</taxon>
        <taxon>Metazoa</taxon>
        <taxon>Porifera</taxon>
        <taxon>Demospongiae</taxon>
        <taxon>Heteroscleromorpha</taxon>
        <taxon>Tetractinellida</taxon>
        <taxon>Astrophorina</taxon>
        <taxon>Geodiidae</taxon>
        <taxon>Geodia</taxon>
    </lineage>
</organism>
<dbReference type="Pfam" id="PF00083">
    <property type="entry name" value="Sugar_tr"/>
    <property type="match status" value="1"/>
</dbReference>
<feature type="transmembrane region" description="Helical" evidence="6">
    <location>
        <begin position="144"/>
        <end position="168"/>
    </location>
</feature>
<dbReference type="InterPro" id="IPR003663">
    <property type="entry name" value="Sugar/inositol_transpt"/>
</dbReference>
<keyword evidence="3 6" id="KW-0812">Transmembrane</keyword>
<evidence type="ECO:0000313" key="8">
    <source>
        <dbReference type="EMBL" id="CAI8001659.1"/>
    </source>
</evidence>
<feature type="domain" description="Major facilitator superfamily (MFS) profile" evidence="7">
    <location>
        <begin position="1"/>
        <end position="198"/>
    </location>
</feature>
<keyword evidence="4 6" id="KW-1133">Transmembrane helix</keyword>
<feature type="transmembrane region" description="Helical" evidence="6">
    <location>
        <begin position="69"/>
        <end position="88"/>
    </location>
</feature>
<dbReference type="PROSITE" id="PS50850">
    <property type="entry name" value="MFS"/>
    <property type="match status" value="1"/>
</dbReference>
<comment type="caution">
    <text evidence="8">The sequence shown here is derived from an EMBL/GenBank/DDBJ whole genome shotgun (WGS) entry which is preliminary data.</text>
</comment>
<evidence type="ECO:0000256" key="5">
    <source>
        <dbReference type="ARBA" id="ARBA00023136"/>
    </source>
</evidence>
<keyword evidence="2" id="KW-0813">Transport</keyword>